<dbReference type="AlphaFoldDB" id="A0AAV7PM81"/>
<comment type="caution">
    <text evidence="1">The sequence shown here is derived from an EMBL/GenBank/DDBJ whole genome shotgun (WGS) entry which is preliminary data.</text>
</comment>
<reference evidence="1" key="1">
    <citation type="journal article" date="2022" name="bioRxiv">
        <title>Sequencing and chromosome-scale assembly of the giantPleurodeles waltlgenome.</title>
        <authorList>
            <person name="Brown T."/>
            <person name="Elewa A."/>
            <person name="Iarovenko S."/>
            <person name="Subramanian E."/>
            <person name="Araus A.J."/>
            <person name="Petzold A."/>
            <person name="Susuki M."/>
            <person name="Suzuki K.-i.T."/>
            <person name="Hayashi T."/>
            <person name="Toyoda A."/>
            <person name="Oliveira C."/>
            <person name="Osipova E."/>
            <person name="Leigh N.D."/>
            <person name="Simon A."/>
            <person name="Yun M.H."/>
        </authorList>
    </citation>
    <scope>NUCLEOTIDE SEQUENCE</scope>
    <source>
        <strain evidence="1">20211129_DDA</strain>
        <tissue evidence="1">Liver</tissue>
    </source>
</reference>
<evidence type="ECO:0000313" key="2">
    <source>
        <dbReference type="Proteomes" id="UP001066276"/>
    </source>
</evidence>
<name>A0AAV7PM81_PLEWA</name>
<keyword evidence="2" id="KW-1185">Reference proteome</keyword>
<proteinExistence type="predicted"/>
<sequence>MLKSLYRKAVVKRVEHQMALAPMVKGVEHQMALAPMVKGVEHQMALAPMKDAKDQINELYNVQTATVRLGVGLRKYIHASTARNNILAANPQ</sequence>
<gene>
    <name evidence="1" type="ORF">NDU88_006728</name>
</gene>
<dbReference type="Proteomes" id="UP001066276">
    <property type="component" value="Chromosome 7"/>
</dbReference>
<accession>A0AAV7PM81</accession>
<dbReference type="EMBL" id="JANPWB010000011">
    <property type="protein sequence ID" value="KAJ1128349.1"/>
    <property type="molecule type" value="Genomic_DNA"/>
</dbReference>
<protein>
    <submittedName>
        <fullName evidence="1">Uncharacterized protein</fullName>
    </submittedName>
</protein>
<evidence type="ECO:0000313" key="1">
    <source>
        <dbReference type="EMBL" id="KAJ1128349.1"/>
    </source>
</evidence>
<organism evidence="1 2">
    <name type="scientific">Pleurodeles waltl</name>
    <name type="common">Iberian ribbed newt</name>
    <dbReference type="NCBI Taxonomy" id="8319"/>
    <lineage>
        <taxon>Eukaryota</taxon>
        <taxon>Metazoa</taxon>
        <taxon>Chordata</taxon>
        <taxon>Craniata</taxon>
        <taxon>Vertebrata</taxon>
        <taxon>Euteleostomi</taxon>
        <taxon>Amphibia</taxon>
        <taxon>Batrachia</taxon>
        <taxon>Caudata</taxon>
        <taxon>Salamandroidea</taxon>
        <taxon>Salamandridae</taxon>
        <taxon>Pleurodelinae</taxon>
        <taxon>Pleurodeles</taxon>
    </lineage>
</organism>